<protein>
    <submittedName>
        <fullName evidence="3">Timeless family protein</fullName>
    </submittedName>
</protein>
<comment type="caution">
    <text evidence="3">The sequence shown here is derived from an EMBL/GenBank/DDBJ whole genome shotgun (WGS) entry which is preliminary data.</text>
</comment>
<evidence type="ECO:0000256" key="2">
    <source>
        <dbReference type="SAM" id="Phobius"/>
    </source>
</evidence>
<name>X6NBJ0_RETFI</name>
<accession>X6NBJ0</accession>
<dbReference type="Proteomes" id="UP000023152">
    <property type="component" value="Unassembled WGS sequence"/>
</dbReference>
<feature type="region of interest" description="Disordered" evidence="1">
    <location>
        <begin position="694"/>
        <end position="719"/>
    </location>
</feature>
<keyword evidence="2" id="KW-0812">Transmembrane</keyword>
<keyword evidence="2" id="KW-0472">Membrane</keyword>
<feature type="compositionally biased region" description="Basic and acidic residues" evidence="1">
    <location>
        <begin position="785"/>
        <end position="796"/>
    </location>
</feature>
<gene>
    <name evidence="3" type="ORF">RFI_13922</name>
</gene>
<evidence type="ECO:0000313" key="4">
    <source>
        <dbReference type="Proteomes" id="UP000023152"/>
    </source>
</evidence>
<reference evidence="3 4" key="1">
    <citation type="journal article" date="2013" name="Curr. Biol.">
        <title>The Genome of the Foraminiferan Reticulomyxa filosa.</title>
        <authorList>
            <person name="Glockner G."/>
            <person name="Hulsmann N."/>
            <person name="Schleicher M."/>
            <person name="Noegel A.A."/>
            <person name="Eichinger L."/>
            <person name="Gallinger C."/>
            <person name="Pawlowski J."/>
            <person name="Sierra R."/>
            <person name="Euteneuer U."/>
            <person name="Pillet L."/>
            <person name="Moustafa A."/>
            <person name="Platzer M."/>
            <person name="Groth M."/>
            <person name="Szafranski K."/>
            <person name="Schliwa M."/>
        </authorList>
    </citation>
    <scope>NUCLEOTIDE SEQUENCE [LARGE SCALE GENOMIC DNA]</scope>
</reference>
<dbReference type="EMBL" id="ASPP01010080">
    <property type="protein sequence ID" value="ETO23263.1"/>
    <property type="molecule type" value="Genomic_DNA"/>
</dbReference>
<feature type="region of interest" description="Disordered" evidence="1">
    <location>
        <begin position="606"/>
        <end position="626"/>
    </location>
</feature>
<feature type="region of interest" description="Disordered" evidence="1">
    <location>
        <begin position="739"/>
        <end position="796"/>
    </location>
</feature>
<feature type="transmembrane region" description="Helical" evidence="2">
    <location>
        <begin position="128"/>
        <end position="147"/>
    </location>
</feature>
<dbReference type="AlphaFoldDB" id="X6NBJ0"/>
<keyword evidence="2" id="KW-1133">Transmembrane helix</keyword>
<feature type="compositionally biased region" description="Acidic residues" evidence="1">
    <location>
        <begin position="750"/>
        <end position="773"/>
    </location>
</feature>
<proteinExistence type="predicted"/>
<keyword evidence="4" id="KW-1185">Reference proteome</keyword>
<sequence>MASLHDISNGKNLAILYEDEAYLRYLERIENNDPFFAQYFASRNTDEESKEICKGLEEEYEVALLQEWYLLLYWACPLYFRCGLHSPVIYYESQLNTLNKLMTTYSLEEQNDLNLTDSPTLLIRNKDISLGSLLPVFITYIGLMMIISSNQNECMFDLWHILITYVWWYLCVNGTVLLLDVYLHRLILGTVFDKSIPHLNDCIAFLDKQLDGYLKIFSTIDQQLSQQANASLQTQSNTIGDTQSKNSTVLKASGNCGYDMNFVKNQQKYIFNQVLQPLILKLGCLRKMSGISLSSPDDDGQSSSQYEEIASSQNWSQICQDYKWARQTWFECMCRRLSKVYDSNGNHIWNKIYSYVNYYCYCYQLNYEMEQLNEWIYGHCITLKTQMGLTKFQQEMKLIHVSSTNAKQKSIDSVPFRWKWKFVDWRETNTDIKADSTDQINDNQKNSKKILDQLYRLQNRIDELNAQLYILYSQYKYDTSQQLQSQSQVTRCYNSYHSASNVSKIGPPPLFLGILNRIYAERDTLLELMDLRNDIAKRCKDEQQLRENLRIGSIGSKRKNIYENEEDEENEEGDMNALMKIKGKLTQQLLNHPEFALRQQAREKARALTQVNDEKERERQKEKEKWIDGEQLFESDLKYPIEDEEKNCDKNSENEWEDKIGFSSAVKYSLANELSKILHQRQLLRQDISQTNGGADLEVIESEPTAAEEKESDDDSDKELQMFQRSKMTRVPVNLWLGKAVTRPVIENNDMGDGDIIGEDDNEEENEDKDDENDIHAQQTTNNNKTDDSNTKIFAD</sequence>
<feature type="transmembrane region" description="Helical" evidence="2">
    <location>
        <begin position="159"/>
        <end position="179"/>
    </location>
</feature>
<organism evidence="3 4">
    <name type="scientific">Reticulomyxa filosa</name>
    <dbReference type="NCBI Taxonomy" id="46433"/>
    <lineage>
        <taxon>Eukaryota</taxon>
        <taxon>Sar</taxon>
        <taxon>Rhizaria</taxon>
        <taxon>Retaria</taxon>
        <taxon>Foraminifera</taxon>
        <taxon>Monothalamids</taxon>
        <taxon>Reticulomyxidae</taxon>
        <taxon>Reticulomyxa</taxon>
    </lineage>
</organism>
<evidence type="ECO:0000313" key="3">
    <source>
        <dbReference type="EMBL" id="ETO23263.1"/>
    </source>
</evidence>
<evidence type="ECO:0000256" key="1">
    <source>
        <dbReference type="SAM" id="MobiDB-lite"/>
    </source>
</evidence>